<evidence type="ECO:0000256" key="1">
    <source>
        <dbReference type="ARBA" id="ARBA00004141"/>
    </source>
</evidence>
<evidence type="ECO:0000256" key="13">
    <source>
        <dbReference type="SAM" id="Phobius"/>
    </source>
</evidence>
<feature type="transmembrane region" description="Helical" evidence="13">
    <location>
        <begin position="436"/>
        <end position="462"/>
    </location>
</feature>
<evidence type="ECO:0000256" key="7">
    <source>
        <dbReference type="ARBA" id="ARBA00022692"/>
    </source>
</evidence>
<comment type="similarity">
    <text evidence="3">Belongs to the peptidase M50B family.</text>
</comment>
<dbReference type="OrthoDB" id="195057at2759"/>
<feature type="transmembrane region" description="Helical" evidence="13">
    <location>
        <begin position="550"/>
        <end position="580"/>
    </location>
</feature>
<keyword evidence="9" id="KW-0809">Transit peptide</keyword>
<dbReference type="InterPro" id="IPR008915">
    <property type="entry name" value="Peptidase_M50"/>
</dbReference>
<dbReference type="EMBL" id="VWRR01000002">
    <property type="protein sequence ID" value="KAF6004697.1"/>
    <property type="molecule type" value="Genomic_DNA"/>
</dbReference>
<dbReference type="GO" id="GO:0006508">
    <property type="term" value="P:proteolysis"/>
    <property type="evidence" value="ECO:0007669"/>
    <property type="project" value="UniProtKB-KW"/>
</dbReference>
<evidence type="ECO:0000256" key="8">
    <source>
        <dbReference type="ARBA" id="ARBA00022801"/>
    </source>
</evidence>
<dbReference type="GO" id="GO:0008233">
    <property type="term" value="F:peptidase activity"/>
    <property type="evidence" value="ECO:0007669"/>
    <property type="project" value="UniProtKB-KW"/>
</dbReference>
<keyword evidence="7 13" id="KW-0812">Transmembrane</keyword>
<feature type="compositionally biased region" description="Low complexity" evidence="12">
    <location>
        <begin position="135"/>
        <end position="145"/>
    </location>
</feature>
<dbReference type="GO" id="GO:0016020">
    <property type="term" value="C:membrane"/>
    <property type="evidence" value="ECO:0007669"/>
    <property type="project" value="UniProtKB-SubCell"/>
</dbReference>
<comment type="caution">
    <text evidence="15">The sequence shown here is derived from an EMBL/GenBank/DDBJ whole genome shotgun (WGS) entry which is preliminary data.</text>
</comment>
<gene>
    <name evidence="15" type="primary">EGY1</name>
    <name evidence="15" type="ORF">F1559_000033</name>
</gene>
<dbReference type="PANTHER" id="PTHR31412">
    <property type="entry name" value="ZINC METALLOPROTEASE EGY1"/>
    <property type="match status" value="1"/>
</dbReference>
<dbReference type="CDD" id="cd06160">
    <property type="entry name" value="S2P-M50_like_2"/>
    <property type="match status" value="1"/>
</dbReference>
<keyword evidence="11 13" id="KW-0472">Membrane</keyword>
<feature type="region of interest" description="Disordered" evidence="12">
    <location>
        <begin position="120"/>
        <end position="191"/>
    </location>
</feature>
<dbReference type="PANTHER" id="PTHR31412:SF0">
    <property type="entry name" value="ZINC METALLOPROTEASE EGY1, CHLOROPLASTIC-RELATED"/>
    <property type="match status" value="1"/>
</dbReference>
<name>A0A7J7IQ76_9RHOD</name>
<keyword evidence="5" id="KW-0934">Plastid</keyword>
<evidence type="ECO:0000313" key="16">
    <source>
        <dbReference type="Proteomes" id="UP000530660"/>
    </source>
</evidence>
<dbReference type="AlphaFoldDB" id="A0A7J7IQ76"/>
<organism evidence="15 16">
    <name type="scientific">Cyanidiococcus yangmingshanensis</name>
    <dbReference type="NCBI Taxonomy" id="2690220"/>
    <lineage>
        <taxon>Eukaryota</taxon>
        <taxon>Rhodophyta</taxon>
        <taxon>Bangiophyceae</taxon>
        <taxon>Cyanidiales</taxon>
        <taxon>Cyanidiaceae</taxon>
        <taxon>Cyanidiococcus</taxon>
    </lineage>
</organism>
<comment type="subcellular location">
    <subcellularLocation>
        <location evidence="1">Membrane</location>
        <topology evidence="1">Multi-pass membrane protein</topology>
    </subcellularLocation>
    <subcellularLocation>
        <location evidence="2">Plastid</location>
        <location evidence="2">Chloroplast</location>
    </subcellularLocation>
</comment>
<dbReference type="InterPro" id="IPR044838">
    <property type="entry name" value="EGY1-like"/>
</dbReference>
<evidence type="ECO:0000313" key="15">
    <source>
        <dbReference type="EMBL" id="KAF6004697.1"/>
    </source>
</evidence>
<sequence>MFCITNTLACWRPCAKPKRSAHVSALWRKSLRRRWTTARLRGRALQLRAETNGQDNGAAETDDAQGRSEGAGKYEPGASSAADPELERLRLAVERAKLEAERAKLQAERARLEAEKARIESEKRRLAKEKEREQAQLLAKSQSAAPVGALVTEESADTSKRNQSADSAVDAKNSNGPPAERNNTTPNNMDPALRRAVESGSIDEKSMMLLSQIGPFALGGGISDEDLKTLQQRVLTFDTYMMNQMTRTPIGVVIRGRLRAQSPAEAYERFEKALSETGLDARIRLFLMEDPRSPFLVEDDMAVENANGAEKTRLPPIVVAMPITSEPPKAGLWQYLLAGVLGATALFTTFGYGVGVFGLSPDFVQQITRGNVDVVTETLPVSIGAIGILVVHELGHRIMGALRNVKQGLSYVIPSLQIGYYGCVTPLRSFPRNRSALFDVAVAGPVAGLAASMLALIAGLILTAQQGSTPLDWFPQIPSGLFDASLLIGALGKAVLPQSVLSQPTIAVHPLCVVGYTGLLSQALQLLPVGRTDGGRMMQAAFGRRTAGRASGVALLLQGLSSILGNSPLLLFYGLIVIFLQREQEIPCLDEVSEPNNSRTAMTFFLLLVTVLILLPFPSQFGDITGQF</sequence>
<evidence type="ECO:0000256" key="5">
    <source>
        <dbReference type="ARBA" id="ARBA00022640"/>
    </source>
</evidence>
<keyword evidence="6" id="KW-0645">Protease</keyword>
<evidence type="ECO:0000256" key="9">
    <source>
        <dbReference type="ARBA" id="ARBA00022946"/>
    </source>
</evidence>
<evidence type="ECO:0000256" key="4">
    <source>
        <dbReference type="ARBA" id="ARBA00022528"/>
    </source>
</evidence>
<evidence type="ECO:0000259" key="14">
    <source>
        <dbReference type="Pfam" id="PF02163"/>
    </source>
</evidence>
<protein>
    <submittedName>
        <fullName evidence="15">Peptidase M50</fullName>
    </submittedName>
</protein>
<keyword evidence="4" id="KW-0150">Chloroplast</keyword>
<dbReference type="Pfam" id="PF02163">
    <property type="entry name" value="Peptidase_M50"/>
    <property type="match status" value="1"/>
</dbReference>
<feature type="compositionally biased region" description="Polar residues" evidence="12">
    <location>
        <begin position="161"/>
        <end position="188"/>
    </location>
</feature>
<feature type="compositionally biased region" description="Basic and acidic residues" evidence="12">
    <location>
        <begin position="120"/>
        <end position="134"/>
    </location>
</feature>
<proteinExistence type="inferred from homology"/>
<accession>A0A7J7IQ76</accession>
<dbReference type="Proteomes" id="UP000530660">
    <property type="component" value="Unassembled WGS sequence"/>
</dbReference>
<feature type="region of interest" description="Disordered" evidence="12">
    <location>
        <begin position="46"/>
        <end position="86"/>
    </location>
</feature>
<keyword evidence="8" id="KW-0378">Hydrolase</keyword>
<evidence type="ECO:0000256" key="10">
    <source>
        <dbReference type="ARBA" id="ARBA00022989"/>
    </source>
</evidence>
<dbReference type="GO" id="GO:0009507">
    <property type="term" value="C:chloroplast"/>
    <property type="evidence" value="ECO:0007669"/>
    <property type="project" value="UniProtKB-SubCell"/>
</dbReference>
<evidence type="ECO:0000256" key="6">
    <source>
        <dbReference type="ARBA" id="ARBA00022670"/>
    </source>
</evidence>
<evidence type="ECO:0000256" key="2">
    <source>
        <dbReference type="ARBA" id="ARBA00004229"/>
    </source>
</evidence>
<evidence type="ECO:0000256" key="3">
    <source>
        <dbReference type="ARBA" id="ARBA00007931"/>
    </source>
</evidence>
<feature type="domain" description="Peptidase M50" evidence="14">
    <location>
        <begin position="386"/>
        <end position="546"/>
    </location>
</feature>
<keyword evidence="16" id="KW-1185">Reference proteome</keyword>
<reference evidence="15 16" key="1">
    <citation type="journal article" date="2020" name="J. Phycol.">
        <title>Comparative genome analysis reveals Cyanidiococcus gen. nov., a new extremophilic red algal genus sister to Cyanidioschyzon (Cyanidioschyzonaceae, Rhodophyta).</title>
        <authorList>
            <person name="Liu S.-L."/>
            <person name="Chiang Y.-R."/>
            <person name="Yoon H.S."/>
            <person name="Fu H.-Y."/>
        </authorList>
    </citation>
    <scope>NUCLEOTIDE SEQUENCE [LARGE SCALE GENOMIC DNA]</scope>
    <source>
        <strain evidence="15 16">THAL066</strain>
    </source>
</reference>
<evidence type="ECO:0000256" key="11">
    <source>
        <dbReference type="ARBA" id="ARBA00023136"/>
    </source>
</evidence>
<feature type="transmembrane region" description="Helical" evidence="13">
    <location>
        <begin position="332"/>
        <end position="359"/>
    </location>
</feature>
<keyword evidence="10 13" id="KW-1133">Transmembrane helix</keyword>
<evidence type="ECO:0000256" key="12">
    <source>
        <dbReference type="SAM" id="MobiDB-lite"/>
    </source>
</evidence>
<feature type="transmembrane region" description="Helical" evidence="13">
    <location>
        <begin position="600"/>
        <end position="617"/>
    </location>
</feature>